<sequence>MLSHVDLSSLFFYVGAKSKLSGSTATAILTTDTDLHNWPKNAAQITANISAMHSRAQTHKSMDERCLVSADSSYSTKSSGALFFAEQVISLTIAIQRLARDAVGKGEVLEASSTRVAIALPWQRKEVLKAALSLAIKHLLLWSQETTNTTVQKKLSAELNTWLNQVQPAGLLPNTLRFALSALDKRYPIDIEHGVLNIGWAAQQKRLDSSFTESTSTIATRLARNKAQTIAILSANGIPTPNTCLVSIWSEALQVAQQLGWPVVVKPNNQDQGVGITPNIRNQVQLEQAFKAAKALSQEVIVEQHIVGKDYRLLVVKGQLLVATERVAGSVIGNGQSTVAQLIELANQDSRRGQDKRSLLMRLILDEEAQSCLAEQNLKVNEIPKAGQSIYLRRTANISTGGTAIDVSAEVHPDNRLIAERAARIIGLDIAGIDLLCPDISQSWRDVGGGIIEVNAQPGFRPHWLSALERDINSEILDTLFQGQSPRIPVAAITGSNGKSTVAKMLHHIWKTSGKTSGVCTTNGVWINNDLIIDRNLSGHPGAKILLRDPVVEAAVIELPRKGLLYFGHPCDQYQVSALLNIQDDHIGVDGINSLEEMANLKASVLHRTQNAIIVNADDALCLNEAQLSEKFISKPELILVSRSASNTAIQQHLHKGNRAAFLAQHKGELWIVFAEGATQTPLMSVNSIPATMKGLWYFNEMNALFSATLAWAQGVEFNYIKVGLASFTNTPLHNIGRYNFIEGYPFKVLLDFAHNADGVKVLCQAIDSLEVTGKKRVLCLQLGNRHRSHLSACAPYLAKTFNHFYLGCDAKLVEKSIDYKGNNPVQNMLTAFSKELEKQSVALSQIQLEPDQSLAIKMAMNDSMDGDILVVLSEPEIFFAVEKELNKHES</sequence>
<dbReference type="PANTHER" id="PTHR23135:SF18">
    <property type="entry name" value="CYANOPHYCIN SYNTHETASE"/>
    <property type="match status" value="1"/>
</dbReference>
<dbReference type="Gene3D" id="3.30.1490.20">
    <property type="entry name" value="ATP-grasp fold, A domain"/>
    <property type="match status" value="1"/>
</dbReference>
<accession>A0A1T4RBK3</accession>
<dbReference type="SUPFAM" id="SSF56059">
    <property type="entry name" value="Glutathione synthetase ATP-binding domain-like"/>
    <property type="match status" value="1"/>
</dbReference>
<dbReference type="AlphaFoldDB" id="A0A1T4RBK3"/>
<dbReference type="InterPro" id="IPR036615">
    <property type="entry name" value="Mur_ligase_C_dom_sf"/>
</dbReference>
<dbReference type="OrthoDB" id="3865600at2"/>
<dbReference type="Gene3D" id="3.30.470.20">
    <property type="entry name" value="ATP-grasp fold, B domain"/>
    <property type="match status" value="2"/>
</dbReference>
<dbReference type="PANTHER" id="PTHR23135">
    <property type="entry name" value="MUR LIGASE FAMILY MEMBER"/>
    <property type="match status" value="1"/>
</dbReference>
<evidence type="ECO:0000259" key="2">
    <source>
        <dbReference type="PROSITE" id="PS50975"/>
    </source>
</evidence>
<organism evidence="3 4">
    <name type="scientific">Oceanospirillum multiglobuliferum</name>
    <dbReference type="NCBI Taxonomy" id="64969"/>
    <lineage>
        <taxon>Bacteria</taxon>
        <taxon>Pseudomonadati</taxon>
        <taxon>Pseudomonadota</taxon>
        <taxon>Gammaproteobacteria</taxon>
        <taxon>Oceanospirillales</taxon>
        <taxon>Oceanospirillaceae</taxon>
        <taxon>Oceanospirillum</taxon>
    </lineage>
</organism>
<dbReference type="Proteomes" id="UP000191418">
    <property type="component" value="Unassembled WGS sequence"/>
</dbReference>
<evidence type="ECO:0000256" key="1">
    <source>
        <dbReference type="PROSITE-ProRule" id="PRU00409"/>
    </source>
</evidence>
<dbReference type="SUPFAM" id="SSF53244">
    <property type="entry name" value="MurD-like peptide ligases, peptide-binding domain"/>
    <property type="match status" value="1"/>
</dbReference>
<dbReference type="RefSeq" id="WP_078745828.1">
    <property type="nucleotide sequence ID" value="NZ_FUXG01000015.1"/>
</dbReference>
<dbReference type="InterPro" id="IPR013815">
    <property type="entry name" value="ATP_grasp_subdomain_1"/>
</dbReference>
<comment type="caution">
    <text evidence="3">The sequence shown here is derived from an EMBL/GenBank/DDBJ whole genome shotgun (WGS) entry which is preliminary data.</text>
</comment>
<dbReference type="PROSITE" id="PS50975">
    <property type="entry name" value="ATP_GRASP"/>
    <property type="match status" value="1"/>
</dbReference>
<dbReference type="EMBL" id="MTSM01000012">
    <property type="protein sequence ID" value="OPX55154.1"/>
    <property type="molecule type" value="Genomic_DNA"/>
</dbReference>
<dbReference type="Pfam" id="PF08245">
    <property type="entry name" value="Mur_ligase_M"/>
    <property type="match status" value="1"/>
</dbReference>
<dbReference type="InterPro" id="IPR036565">
    <property type="entry name" value="Mur-like_cat_sf"/>
</dbReference>
<dbReference type="InterPro" id="IPR013221">
    <property type="entry name" value="Mur_ligase_cen"/>
</dbReference>
<dbReference type="Gene3D" id="3.90.190.20">
    <property type="entry name" value="Mur ligase, C-terminal domain"/>
    <property type="match status" value="1"/>
</dbReference>
<dbReference type="Pfam" id="PF02875">
    <property type="entry name" value="Mur_ligase_C"/>
    <property type="match status" value="1"/>
</dbReference>
<name>A0A1T4RBK3_9GAMM</name>
<evidence type="ECO:0000313" key="3">
    <source>
        <dbReference type="EMBL" id="OPX55154.1"/>
    </source>
</evidence>
<keyword evidence="1" id="KW-0067">ATP-binding</keyword>
<dbReference type="STRING" id="64969.SAMN02745127_02258"/>
<feature type="domain" description="ATP-grasp" evidence="2">
    <location>
        <begin position="230"/>
        <end position="481"/>
    </location>
</feature>
<dbReference type="InterPro" id="IPR013651">
    <property type="entry name" value="ATP-grasp_RimK-type"/>
</dbReference>
<reference evidence="3 4" key="1">
    <citation type="submission" date="2017-01" db="EMBL/GenBank/DDBJ databases">
        <title>Genome Sequencing of a Marine Spirillum, Oceanospirillum multiglobuliferum ATCC 33336, from Japan.</title>
        <authorList>
            <person name="Carney J.G."/>
            <person name="Trachtenberg A.M."/>
            <person name="Rheaume B.A."/>
            <person name="Linnane J.D."/>
            <person name="Pitts N.L."/>
            <person name="Mykles D.L."/>
            <person name="Maclea K.S."/>
        </authorList>
    </citation>
    <scope>NUCLEOTIDE SEQUENCE [LARGE SCALE GENOMIC DNA]</scope>
    <source>
        <strain evidence="3 4">ATCC 33336</strain>
    </source>
</reference>
<keyword evidence="4" id="KW-1185">Reference proteome</keyword>
<gene>
    <name evidence="3" type="ORF">BTE48_10340</name>
</gene>
<dbReference type="GO" id="GO:0046872">
    <property type="term" value="F:metal ion binding"/>
    <property type="evidence" value="ECO:0007669"/>
    <property type="project" value="InterPro"/>
</dbReference>
<dbReference type="InterPro" id="IPR004101">
    <property type="entry name" value="Mur_ligase_C"/>
</dbReference>
<dbReference type="Pfam" id="PF08443">
    <property type="entry name" value="RimK"/>
    <property type="match status" value="1"/>
</dbReference>
<keyword evidence="1" id="KW-0547">Nucleotide-binding</keyword>
<dbReference type="GO" id="GO:0016881">
    <property type="term" value="F:acid-amino acid ligase activity"/>
    <property type="evidence" value="ECO:0007669"/>
    <property type="project" value="InterPro"/>
</dbReference>
<evidence type="ECO:0000313" key="4">
    <source>
        <dbReference type="Proteomes" id="UP000191418"/>
    </source>
</evidence>
<dbReference type="SUPFAM" id="SSF53623">
    <property type="entry name" value="MurD-like peptide ligases, catalytic domain"/>
    <property type="match status" value="1"/>
</dbReference>
<dbReference type="GO" id="GO:0005524">
    <property type="term" value="F:ATP binding"/>
    <property type="evidence" value="ECO:0007669"/>
    <property type="project" value="UniProtKB-UniRule"/>
</dbReference>
<proteinExistence type="predicted"/>
<dbReference type="InterPro" id="IPR011761">
    <property type="entry name" value="ATP-grasp"/>
</dbReference>
<dbReference type="Gene3D" id="3.40.1190.10">
    <property type="entry name" value="Mur-like, catalytic domain"/>
    <property type="match status" value="1"/>
</dbReference>
<protein>
    <recommendedName>
        <fullName evidence="2">ATP-grasp domain-containing protein</fullName>
    </recommendedName>
</protein>